<dbReference type="RefSeq" id="WP_054186089.1">
    <property type="nucleotide sequence ID" value="NZ_CP035000.1"/>
</dbReference>
<proteinExistence type="predicted"/>
<evidence type="ECO:0000313" key="1">
    <source>
        <dbReference type="EMBL" id="QAS81418.1"/>
    </source>
</evidence>
<protein>
    <recommendedName>
        <fullName evidence="3">SIR2-like domain-containing protein</fullName>
    </recommendedName>
</protein>
<dbReference type="EMBL" id="CP035000">
    <property type="protein sequence ID" value="QAS81418.1"/>
    <property type="molecule type" value="Genomic_DNA"/>
</dbReference>
<keyword evidence="2" id="KW-1185">Reference proteome</keyword>
<evidence type="ECO:0000313" key="2">
    <source>
        <dbReference type="Proteomes" id="UP000220927"/>
    </source>
</evidence>
<name>A0AAE6C2K3_9HYPH</name>
<dbReference type="KEGG" id="rad:CO657_26275"/>
<organism evidence="1 2">
    <name type="scientific">Rhizobium acidisoli</name>
    <dbReference type="NCBI Taxonomy" id="1538158"/>
    <lineage>
        <taxon>Bacteria</taxon>
        <taxon>Pseudomonadati</taxon>
        <taxon>Pseudomonadota</taxon>
        <taxon>Alphaproteobacteria</taxon>
        <taxon>Hyphomicrobiales</taxon>
        <taxon>Rhizobiaceae</taxon>
        <taxon>Rhizobium/Agrobacterium group</taxon>
        <taxon>Rhizobium</taxon>
    </lineage>
</organism>
<keyword evidence="1" id="KW-0614">Plasmid</keyword>
<evidence type="ECO:0008006" key="3">
    <source>
        <dbReference type="Google" id="ProtNLM"/>
    </source>
</evidence>
<accession>A0AAE6C2K3</accession>
<geneLocation type="plasmid" evidence="2">
    <name>prapfh23b</name>
</geneLocation>
<gene>
    <name evidence="1" type="ORF">CO657_26275</name>
</gene>
<dbReference type="AlphaFoldDB" id="A0AAE6C2K3"/>
<dbReference type="Proteomes" id="UP000220927">
    <property type="component" value="Plasmid pRapFH23b"/>
</dbReference>
<sequence length="347" mass="39553">MYEDNTTFVIGAGASQEFGLPVGWDLLTQIRDNSFFLFDGGAYPSRGARAIYEAVYGKHQDDPEMIKRIFQGFVDIHRRVVTAESIDEYINRHSDDAVIAEISKLQIAFAIMHAEVNSNLVPHAGSLADGVNWDNADSSWIGPFARKLFEGVRASEVETIGSNISIICFNYDRCIEHYLEYAIQRAYRDVDRKLARQIVKSMNIIHPYGSLGDISRVAFGTPLEHVDLYHVTKSLITWSESIQEDNLVEDIHEAIRDARNIVFMGFAFANQNMRLLNASVDDAKSYFTKVYATGYGLTPDVERKLKKQITALYANNSEDPRYHNWINIKYGMKCAEFFKTQHLNFMM</sequence>
<reference evidence="1 2" key="1">
    <citation type="submission" date="2019-01" db="EMBL/GenBank/DDBJ databases">
        <title>Genomic insights into the origins and evolution of symbiotic genes in the Phaseolus vulgaris microsymbionts.</title>
        <authorList>
            <person name="Tong W."/>
        </authorList>
    </citation>
    <scope>NUCLEOTIDE SEQUENCE [LARGE SCALE GENOMIC DNA]</scope>
    <source>
        <strain evidence="1 2">FH23</strain>
        <plasmid evidence="2">prapfh23b</plasmid>
    </source>
</reference>
<dbReference type="Pfam" id="PF13289">
    <property type="entry name" value="SIR2_2"/>
    <property type="match status" value="1"/>
</dbReference>